<evidence type="ECO:0000313" key="2">
    <source>
        <dbReference type="EMBL" id="QIG81389.1"/>
    </source>
</evidence>
<name>A0A6G6Y8Z5_9SPHN</name>
<proteinExistence type="predicted"/>
<dbReference type="Proteomes" id="UP000501568">
    <property type="component" value="Chromosome"/>
</dbReference>
<evidence type="ECO:0000256" key="1">
    <source>
        <dbReference type="SAM" id="Phobius"/>
    </source>
</evidence>
<gene>
    <name evidence="2" type="ORF">G5C33_17410</name>
</gene>
<keyword evidence="3" id="KW-1185">Reference proteome</keyword>
<evidence type="ECO:0000313" key="3">
    <source>
        <dbReference type="Proteomes" id="UP000501568"/>
    </source>
</evidence>
<keyword evidence="1" id="KW-0472">Membrane</keyword>
<feature type="transmembrane region" description="Helical" evidence="1">
    <location>
        <begin position="84"/>
        <end position="104"/>
    </location>
</feature>
<dbReference type="KEGG" id="spzr:G5C33_17410"/>
<protein>
    <submittedName>
        <fullName evidence="2">Uncharacterized protein</fullName>
    </submittedName>
</protein>
<feature type="transmembrane region" description="Helical" evidence="1">
    <location>
        <begin position="110"/>
        <end position="132"/>
    </location>
</feature>
<organism evidence="2 3">
    <name type="scientific">Stakelama tenebrarum</name>
    <dbReference type="NCBI Taxonomy" id="2711215"/>
    <lineage>
        <taxon>Bacteria</taxon>
        <taxon>Pseudomonadati</taxon>
        <taxon>Pseudomonadota</taxon>
        <taxon>Alphaproteobacteria</taxon>
        <taxon>Sphingomonadales</taxon>
        <taxon>Sphingomonadaceae</taxon>
        <taxon>Stakelama</taxon>
    </lineage>
</organism>
<keyword evidence="1" id="KW-0812">Transmembrane</keyword>
<sequence length="138" mass="14727">MSNVERADRLGHARAMLFLAMAGLLVLNLAISIGDFDRSSRLIGWTLMVGVIALNLTGIGGWFKNAGLRRLLNDEVVQAHRRMAVTTGFWTGLVAMLAAMFATLSDPLLALPALASAVTATLGIALLHFAVLELRAAQ</sequence>
<dbReference type="EMBL" id="CP049109">
    <property type="protein sequence ID" value="QIG81389.1"/>
    <property type="molecule type" value="Genomic_DNA"/>
</dbReference>
<feature type="transmembrane region" description="Helical" evidence="1">
    <location>
        <begin position="42"/>
        <end position="63"/>
    </location>
</feature>
<dbReference type="AlphaFoldDB" id="A0A6G6Y8Z5"/>
<dbReference type="RefSeq" id="WP_165328315.1">
    <property type="nucleotide sequence ID" value="NZ_CP049109.1"/>
</dbReference>
<keyword evidence="1" id="KW-1133">Transmembrane helix</keyword>
<accession>A0A6G6Y8Z5</accession>
<reference evidence="2 3" key="1">
    <citation type="submission" date="2020-02" db="EMBL/GenBank/DDBJ databases">
        <authorList>
            <person name="Zheng R.K."/>
            <person name="Sun C.M."/>
        </authorList>
    </citation>
    <scope>NUCLEOTIDE SEQUENCE [LARGE SCALE GENOMIC DNA]</scope>
    <source>
        <strain evidence="3">zrk23</strain>
    </source>
</reference>